<reference evidence="1 2" key="1">
    <citation type="submission" date="2022-11" db="EMBL/GenBank/DDBJ databases">
        <title>Viruses from the air-sea interface of a natural surface slick.</title>
        <authorList>
            <person name="Rahlff J."/>
            <person name="Holmfeldt K."/>
        </authorList>
    </citation>
    <scope>NUCLEOTIDE SEQUENCE [LARGE SCALE GENOMIC DNA]</scope>
    <source>
        <strain evidence="1 2">SMS4</strain>
    </source>
</reference>
<gene>
    <name evidence="1" type="ORF">ORJ04_18495</name>
</gene>
<keyword evidence="2" id="KW-1185">Reference proteome</keyword>
<organism evidence="1 2">
    <name type="scientific">Rheinheimera baltica</name>
    <dbReference type="NCBI Taxonomy" id="67576"/>
    <lineage>
        <taxon>Bacteria</taxon>
        <taxon>Pseudomonadati</taxon>
        <taxon>Pseudomonadota</taxon>
        <taxon>Gammaproteobacteria</taxon>
        <taxon>Chromatiales</taxon>
        <taxon>Chromatiaceae</taxon>
        <taxon>Rheinheimera</taxon>
    </lineage>
</organism>
<protein>
    <submittedName>
        <fullName evidence="1">Uncharacterized protein</fullName>
    </submittedName>
</protein>
<dbReference type="EMBL" id="JAPJDZ010000080">
    <property type="protein sequence ID" value="MDP5137944.1"/>
    <property type="molecule type" value="Genomic_DNA"/>
</dbReference>
<evidence type="ECO:0000313" key="1">
    <source>
        <dbReference type="EMBL" id="MDP5137944.1"/>
    </source>
</evidence>
<dbReference type="Proteomes" id="UP001231109">
    <property type="component" value="Unassembled WGS sequence"/>
</dbReference>
<accession>A0ABT9I3J5</accession>
<name>A0ABT9I3J5_9GAMM</name>
<comment type="caution">
    <text evidence="1">The sequence shown here is derived from an EMBL/GenBank/DDBJ whole genome shotgun (WGS) entry which is preliminary data.</text>
</comment>
<sequence length="65" mass="7214">LGLLSIMAANVGWLNYKQQRSTGPSQLGLINWRPLIALQHSAALSRNLNQTLAIPFLTTLNDDRQ</sequence>
<feature type="non-terminal residue" evidence="1">
    <location>
        <position position="1"/>
    </location>
</feature>
<evidence type="ECO:0000313" key="2">
    <source>
        <dbReference type="Proteomes" id="UP001231109"/>
    </source>
</evidence>
<dbReference type="RefSeq" id="WP_305977137.1">
    <property type="nucleotide sequence ID" value="NZ_JAPJDZ010000080.1"/>
</dbReference>
<proteinExistence type="predicted"/>